<dbReference type="Pfam" id="PF00004">
    <property type="entry name" value="AAA"/>
    <property type="match status" value="1"/>
</dbReference>
<dbReference type="SUPFAM" id="SSF52540">
    <property type="entry name" value="P-loop containing nucleoside triphosphate hydrolases"/>
    <property type="match status" value="1"/>
</dbReference>
<evidence type="ECO:0000256" key="14">
    <source>
        <dbReference type="RuleBase" id="RU003651"/>
    </source>
</evidence>
<dbReference type="AlphaFoldDB" id="A0A0D8Y6T5"/>
<reference evidence="18 19" key="1">
    <citation type="submission" date="2013-11" db="EMBL/GenBank/DDBJ databases">
        <title>Draft genome of the bovine lungworm Dictyocaulus viviparus.</title>
        <authorList>
            <person name="Mitreva M."/>
        </authorList>
    </citation>
    <scope>NUCLEOTIDE SEQUENCE [LARGE SCALE GENOMIC DNA]</scope>
    <source>
        <strain evidence="18 19">HannoverDv2000</strain>
    </source>
</reference>
<comment type="similarity">
    <text evidence="2">Belongs to the AAA ATPase family. BCS1 subfamily.</text>
</comment>
<evidence type="ECO:0000259" key="16">
    <source>
        <dbReference type="SMART" id="SM00382"/>
    </source>
</evidence>
<keyword evidence="9 15" id="KW-1133">Transmembrane helix</keyword>
<sequence length="477" mass="53495">MEGSQTSTSPKHVSSLSNMLDSLKENPYFNAGAGLAGIGIAMGVLRRGAIIGNAFIRRKFLISLQINNEDPAYSWLLEFINKKSTAQTRSLSVNTTWSLSESGRASIKVTYLPGHGEHFFAHNYRYDVCAVVSFMLQCFSVDYIYYIKGLSESTLQSCRWVKVERQREKHTIQKNGYRTPFETVTLTTLGTDTSFLKNLIEEASYDAISKAKTGLVVYQAVGPQWSQFGAPRRKRPIDSVVLDGNIAEDLLKDFLEFTESSQWYLDRGVPYRRGYLFHGPPGTGKSSFISAMASHFGYSICMLSLSERTLDDERLNHLLNTTPTNSVVVLEDIDAAFVSRDDLINNHPAYQGMTRVTFSGLLNAIDGVACAEERILFMTTNHIEHLDKALIRPGRVDRQQYFGYLTSGMSLKMFTRFYGISSSDPLCSEFVQRMNLLGCDLSPAELQGHFLCYKHAPQTAIDQIHSLINAAHHKFDA</sequence>
<evidence type="ECO:0000256" key="7">
    <source>
        <dbReference type="ARBA" id="ARBA00022801"/>
    </source>
</evidence>
<keyword evidence="19" id="KW-1185">Reference proteome</keyword>
<feature type="domain" description="AAA+ ATPase" evidence="16">
    <location>
        <begin position="271"/>
        <end position="406"/>
    </location>
</feature>
<dbReference type="InterPro" id="IPR003960">
    <property type="entry name" value="ATPase_AAA_CS"/>
</dbReference>
<name>A0A0D8Y6T5_DICVI</name>
<dbReference type="EMBL" id="KN716162">
    <property type="protein sequence ID" value="KJH52583.1"/>
    <property type="molecule type" value="Genomic_DNA"/>
</dbReference>
<keyword evidence="8 14" id="KW-0067">ATP-binding</keyword>
<evidence type="ECO:0000256" key="9">
    <source>
        <dbReference type="ARBA" id="ARBA00022989"/>
    </source>
</evidence>
<dbReference type="GO" id="GO:0005743">
    <property type="term" value="C:mitochondrial inner membrane"/>
    <property type="evidence" value="ECO:0007669"/>
    <property type="project" value="UniProtKB-SubCell"/>
</dbReference>
<feature type="transmembrane region" description="Helical" evidence="15">
    <location>
        <begin position="28"/>
        <end position="49"/>
    </location>
</feature>
<comment type="catalytic activity">
    <reaction evidence="13">
        <text>ATP + H2O = ADP + phosphate + H(+)</text>
        <dbReference type="Rhea" id="RHEA:13065"/>
        <dbReference type="ChEBI" id="CHEBI:15377"/>
        <dbReference type="ChEBI" id="CHEBI:15378"/>
        <dbReference type="ChEBI" id="CHEBI:30616"/>
        <dbReference type="ChEBI" id="CHEBI:43474"/>
        <dbReference type="ChEBI" id="CHEBI:456216"/>
    </reaction>
    <physiologicalReaction direction="left-to-right" evidence="13">
        <dbReference type="Rhea" id="RHEA:13066"/>
    </physiologicalReaction>
</comment>
<reference evidence="19" key="2">
    <citation type="journal article" date="2016" name="Sci. Rep.">
        <title>Dictyocaulus viviparus genome, variome and transcriptome elucidate lungworm biology and support future intervention.</title>
        <authorList>
            <person name="McNulty S.N."/>
            <person name="Strube C."/>
            <person name="Rosa B.A."/>
            <person name="Martin J.C."/>
            <person name="Tyagi R."/>
            <person name="Choi Y.J."/>
            <person name="Wang Q."/>
            <person name="Hallsworth Pepin K."/>
            <person name="Zhang X."/>
            <person name="Ozersky P."/>
            <person name="Wilson R.K."/>
            <person name="Sternberg P.W."/>
            <person name="Gasser R.B."/>
            <person name="Mitreva M."/>
        </authorList>
    </citation>
    <scope>NUCLEOTIDE SEQUENCE [LARGE SCALE GENOMIC DNA]</scope>
    <source>
        <strain evidence="19">HannoverDv2000</strain>
    </source>
</reference>
<evidence type="ECO:0000256" key="4">
    <source>
        <dbReference type="ARBA" id="ARBA00022692"/>
    </source>
</evidence>
<evidence type="ECO:0000256" key="6">
    <source>
        <dbReference type="ARBA" id="ARBA00022792"/>
    </source>
</evidence>
<evidence type="ECO:0000313" key="18">
    <source>
        <dbReference type="EMBL" id="KJH52583.1"/>
    </source>
</evidence>
<dbReference type="InterPro" id="IPR014851">
    <property type="entry name" value="BCS1_N"/>
</dbReference>
<dbReference type="OrthoDB" id="10251412at2759"/>
<dbReference type="Gene3D" id="3.40.50.300">
    <property type="entry name" value="P-loop containing nucleotide triphosphate hydrolases"/>
    <property type="match status" value="1"/>
</dbReference>
<evidence type="ECO:0000259" key="17">
    <source>
        <dbReference type="SMART" id="SM01024"/>
    </source>
</evidence>
<protein>
    <recommendedName>
        <fullName evidence="3">Mitochondrial chaperone BCS1</fullName>
    </recommendedName>
    <alternativeName>
        <fullName evidence="12">BCS1-like protein</fullName>
    </alternativeName>
</protein>
<dbReference type="Proteomes" id="UP000053766">
    <property type="component" value="Unassembled WGS sequence"/>
</dbReference>
<accession>A0A0D8Y6T5</accession>
<evidence type="ECO:0000256" key="12">
    <source>
        <dbReference type="ARBA" id="ARBA00032816"/>
    </source>
</evidence>
<keyword evidence="4 15" id="KW-0812">Transmembrane</keyword>
<dbReference type="Pfam" id="PF25426">
    <property type="entry name" value="AAA_lid_BCS1"/>
    <property type="match status" value="1"/>
</dbReference>
<dbReference type="SMART" id="SM00382">
    <property type="entry name" value="AAA"/>
    <property type="match status" value="1"/>
</dbReference>
<dbReference type="Pfam" id="PF08740">
    <property type="entry name" value="BCS1_N"/>
    <property type="match status" value="2"/>
</dbReference>
<dbReference type="PANTHER" id="PTHR23070">
    <property type="entry name" value="BCS1 AAA-TYPE ATPASE"/>
    <property type="match status" value="1"/>
</dbReference>
<evidence type="ECO:0000256" key="3">
    <source>
        <dbReference type="ARBA" id="ARBA00016942"/>
    </source>
</evidence>
<keyword evidence="6" id="KW-0999">Mitochondrion inner membrane</keyword>
<keyword evidence="11 15" id="KW-0472">Membrane</keyword>
<evidence type="ECO:0000256" key="15">
    <source>
        <dbReference type="SAM" id="Phobius"/>
    </source>
</evidence>
<dbReference type="PROSITE" id="PS00674">
    <property type="entry name" value="AAA"/>
    <property type="match status" value="1"/>
</dbReference>
<dbReference type="GO" id="GO:0034551">
    <property type="term" value="P:mitochondrial respiratory chain complex III assembly"/>
    <property type="evidence" value="ECO:0007669"/>
    <property type="project" value="UniProtKB-ARBA"/>
</dbReference>
<evidence type="ECO:0000256" key="2">
    <source>
        <dbReference type="ARBA" id="ARBA00007448"/>
    </source>
</evidence>
<keyword evidence="10" id="KW-0496">Mitochondrion</keyword>
<gene>
    <name evidence="18" type="ORF">DICVIV_01168</name>
</gene>
<keyword evidence="5 14" id="KW-0547">Nucleotide-binding</keyword>
<dbReference type="InterPro" id="IPR050747">
    <property type="entry name" value="Mitochondrial_chaperone_BCS1"/>
</dbReference>
<dbReference type="InterPro" id="IPR057495">
    <property type="entry name" value="AAA_lid_BCS1"/>
</dbReference>
<proteinExistence type="inferred from homology"/>
<evidence type="ECO:0000256" key="13">
    <source>
        <dbReference type="ARBA" id="ARBA00048778"/>
    </source>
</evidence>
<dbReference type="CDD" id="cd19510">
    <property type="entry name" value="RecA-like_BCS1"/>
    <property type="match status" value="1"/>
</dbReference>
<evidence type="ECO:0000256" key="8">
    <source>
        <dbReference type="ARBA" id="ARBA00022840"/>
    </source>
</evidence>
<evidence type="ECO:0000256" key="11">
    <source>
        <dbReference type="ARBA" id="ARBA00023136"/>
    </source>
</evidence>
<feature type="domain" description="BCS1 N-terminal" evidence="17">
    <location>
        <begin position="36"/>
        <end position="240"/>
    </location>
</feature>
<evidence type="ECO:0000256" key="5">
    <source>
        <dbReference type="ARBA" id="ARBA00022741"/>
    </source>
</evidence>
<dbReference type="GO" id="GO:0016887">
    <property type="term" value="F:ATP hydrolysis activity"/>
    <property type="evidence" value="ECO:0007669"/>
    <property type="project" value="InterPro"/>
</dbReference>
<dbReference type="GO" id="GO:0005524">
    <property type="term" value="F:ATP binding"/>
    <property type="evidence" value="ECO:0007669"/>
    <property type="project" value="UniProtKB-KW"/>
</dbReference>
<dbReference type="FunFam" id="3.40.50.300:FF:000768">
    <property type="entry name" value="Probable mitochondrial chaperone bcs1"/>
    <property type="match status" value="1"/>
</dbReference>
<dbReference type="SMART" id="SM01024">
    <property type="entry name" value="BCS1_N"/>
    <property type="match status" value="1"/>
</dbReference>
<keyword evidence="7" id="KW-0378">Hydrolase</keyword>
<dbReference type="InterPro" id="IPR003959">
    <property type="entry name" value="ATPase_AAA_core"/>
</dbReference>
<evidence type="ECO:0000313" key="19">
    <source>
        <dbReference type="Proteomes" id="UP000053766"/>
    </source>
</evidence>
<evidence type="ECO:0000256" key="1">
    <source>
        <dbReference type="ARBA" id="ARBA00004434"/>
    </source>
</evidence>
<evidence type="ECO:0000256" key="10">
    <source>
        <dbReference type="ARBA" id="ARBA00023128"/>
    </source>
</evidence>
<dbReference type="InterPro" id="IPR027417">
    <property type="entry name" value="P-loop_NTPase"/>
</dbReference>
<comment type="subcellular location">
    <subcellularLocation>
        <location evidence="1">Mitochondrion inner membrane</location>
        <topology evidence="1">Single-pass membrane protein</topology>
    </subcellularLocation>
</comment>
<organism evidence="18 19">
    <name type="scientific">Dictyocaulus viviparus</name>
    <name type="common">Bovine lungworm</name>
    <dbReference type="NCBI Taxonomy" id="29172"/>
    <lineage>
        <taxon>Eukaryota</taxon>
        <taxon>Metazoa</taxon>
        <taxon>Ecdysozoa</taxon>
        <taxon>Nematoda</taxon>
        <taxon>Chromadorea</taxon>
        <taxon>Rhabditida</taxon>
        <taxon>Rhabditina</taxon>
        <taxon>Rhabditomorpha</taxon>
        <taxon>Strongyloidea</taxon>
        <taxon>Metastrongylidae</taxon>
        <taxon>Dictyocaulus</taxon>
    </lineage>
</organism>
<dbReference type="InterPro" id="IPR003593">
    <property type="entry name" value="AAA+_ATPase"/>
</dbReference>
<dbReference type="STRING" id="29172.A0A0D8Y6T5"/>